<dbReference type="SUPFAM" id="SSF109604">
    <property type="entry name" value="HD-domain/PDEase-like"/>
    <property type="match status" value="1"/>
</dbReference>
<dbReference type="InterPro" id="IPR003607">
    <property type="entry name" value="HD/PDEase_dom"/>
</dbReference>
<dbReference type="InterPro" id="IPR037522">
    <property type="entry name" value="HD_GYP_dom"/>
</dbReference>
<dbReference type="Pfam" id="PF00990">
    <property type="entry name" value="GGDEF"/>
    <property type="match status" value="1"/>
</dbReference>
<feature type="domain" description="GGDEF" evidence="1">
    <location>
        <begin position="239"/>
        <end position="370"/>
    </location>
</feature>
<dbReference type="SUPFAM" id="SSF55073">
    <property type="entry name" value="Nucleotide cyclase"/>
    <property type="match status" value="1"/>
</dbReference>
<dbReference type="Pfam" id="PF13487">
    <property type="entry name" value="HD_5"/>
    <property type="match status" value="1"/>
</dbReference>
<dbReference type="InterPro" id="IPR000160">
    <property type="entry name" value="GGDEF_dom"/>
</dbReference>
<accession>A0A3G3K071</accession>
<dbReference type="SMART" id="SM00267">
    <property type="entry name" value="GGDEF"/>
    <property type="match status" value="1"/>
</dbReference>
<dbReference type="Proteomes" id="UP000269097">
    <property type="component" value="Chromosome"/>
</dbReference>
<dbReference type="Gene3D" id="1.10.3210.10">
    <property type="entry name" value="Hypothetical protein af1432"/>
    <property type="match status" value="1"/>
</dbReference>
<evidence type="ECO:0000313" key="4">
    <source>
        <dbReference type="Proteomes" id="UP000269097"/>
    </source>
</evidence>
<name>A0A3G3K071_9BACL</name>
<dbReference type="RefSeq" id="WP_123041601.1">
    <property type="nucleotide sequence ID" value="NZ_CP033433.1"/>
</dbReference>
<feature type="domain" description="HD-GYP" evidence="2">
    <location>
        <begin position="360"/>
        <end position="550"/>
    </location>
</feature>
<dbReference type="PANTHER" id="PTHR45228">
    <property type="entry name" value="CYCLIC DI-GMP PHOSPHODIESTERASE TM_0186-RELATED"/>
    <property type="match status" value="1"/>
</dbReference>
<dbReference type="SMART" id="SM00471">
    <property type="entry name" value="HDc"/>
    <property type="match status" value="1"/>
</dbReference>
<dbReference type="PANTHER" id="PTHR45228:SF1">
    <property type="entry name" value="CYCLIC DI-GMP PHOSPHODIESTERASE TM_0186"/>
    <property type="match status" value="1"/>
</dbReference>
<organism evidence="3 4">
    <name type="scientific">Cohnella candidum</name>
    <dbReference type="NCBI Taxonomy" id="2674991"/>
    <lineage>
        <taxon>Bacteria</taxon>
        <taxon>Bacillati</taxon>
        <taxon>Bacillota</taxon>
        <taxon>Bacilli</taxon>
        <taxon>Bacillales</taxon>
        <taxon>Paenibacillaceae</taxon>
        <taxon>Cohnella</taxon>
    </lineage>
</organism>
<evidence type="ECO:0000259" key="2">
    <source>
        <dbReference type="PROSITE" id="PS51832"/>
    </source>
</evidence>
<dbReference type="InterPro" id="IPR043128">
    <property type="entry name" value="Rev_trsase/Diguanyl_cyclase"/>
</dbReference>
<dbReference type="NCBIfam" id="TIGR00254">
    <property type="entry name" value="GGDEF"/>
    <property type="match status" value="1"/>
</dbReference>
<protein>
    <submittedName>
        <fullName evidence="3">Diguanylate cyclase</fullName>
    </submittedName>
</protein>
<dbReference type="KEGG" id="coh:EAV92_13585"/>
<dbReference type="CDD" id="cd01949">
    <property type="entry name" value="GGDEF"/>
    <property type="match status" value="1"/>
</dbReference>
<dbReference type="PROSITE" id="PS50887">
    <property type="entry name" value="GGDEF"/>
    <property type="match status" value="1"/>
</dbReference>
<sequence>MTERKNGEIMVKRNKDFEAFHEERETLRIAQTEVRSTEHRQNGLLPGYERLAARYEKLLKEMNKVLHISDTQSLALHRMEMELTALLDNAGQGFLTINRSLAVQKPYSSECRRIFGRKIGGAPFAELLWPEDTDTRMRVERLLGQMLEDRDGERPVGYSDGLPNSFERDGLRIRIDYKRMAMSTAVDEPRIMVILTDITEQYKSKEQLEFLSTHDPLTGMFNRNYVDKWLSEFRRGAFRPLSMVMADMNGLKLVNDVFGHLQGDEMLTRAGGIIRQAFGEDAVCSRWGGDEFLVLLPGADADACAEKIAKLREACEAVAAYPIQISMAVGSATMNGPDEDESRLFLQAEKEMYKQKLLESRRVRKKLIREISEAMYDRGIEDPLHVERVSKLALGLAERIGIAPESPQAATLELLARLHDVGNIAIPQDVFRHGGDLTPEQWEIVRTHSEIGYRLAFSLGEPALAEAILSVHERWDGSGYPYGLREDQIPELSRLFAVVDAYDAMTHERPHRRALSRDEALAEIRKASGKQFEPRLAEVFSAWLSGESYG</sequence>
<dbReference type="InterPro" id="IPR052020">
    <property type="entry name" value="Cyclic_di-GMP/3'3'-cGAMP_PDE"/>
</dbReference>
<dbReference type="PROSITE" id="PS51832">
    <property type="entry name" value="HD_GYP"/>
    <property type="match status" value="1"/>
</dbReference>
<evidence type="ECO:0000259" key="1">
    <source>
        <dbReference type="PROSITE" id="PS50887"/>
    </source>
</evidence>
<keyword evidence="4" id="KW-1185">Reference proteome</keyword>
<evidence type="ECO:0000313" key="3">
    <source>
        <dbReference type="EMBL" id="AYQ73517.1"/>
    </source>
</evidence>
<dbReference type="InterPro" id="IPR029787">
    <property type="entry name" value="Nucleotide_cyclase"/>
</dbReference>
<dbReference type="Gene3D" id="3.30.70.270">
    <property type="match status" value="1"/>
</dbReference>
<gene>
    <name evidence="3" type="ORF">EAV92_13585</name>
</gene>
<dbReference type="AlphaFoldDB" id="A0A3G3K071"/>
<proteinExistence type="predicted"/>
<dbReference type="CDD" id="cd00077">
    <property type="entry name" value="HDc"/>
    <property type="match status" value="1"/>
</dbReference>
<dbReference type="EMBL" id="CP033433">
    <property type="protein sequence ID" value="AYQ73517.1"/>
    <property type="molecule type" value="Genomic_DNA"/>
</dbReference>
<reference evidence="3 4" key="1">
    <citation type="submission" date="2018-10" db="EMBL/GenBank/DDBJ databases">
        <title>Genome Sequence of Cohnella sp.</title>
        <authorList>
            <person name="Srinivasan S."/>
            <person name="Kim M.K."/>
        </authorList>
    </citation>
    <scope>NUCLEOTIDE SEQUENCE [LARGE SCALE GENOMIC DNA]</scope>
    <source>
        <strain evidence="3 4">18JY8-7</strain>
    </source>
</reference>